<evidence type="ECO:0000313" key="4">
    <source>
        <dbReference type="Proteomes" id="UP001294444"/>
    </source>
</evidence>
<evidence type="ECO:0000256" key="1">
    <source>
        <dbReference type="SAM" id="MobiDB-lite"/>
    </source>
</evidence>
<proteinExistence type="predicted"/>
<feature type="compositionally biased region" description="Polar residues" evidence="1">
    <location>
        <begin position="957"/>
        <end position="967"/>
    </location>
</feature>
<dbReference type="EMBL" id="OAPG01000004">
    <property type="protein sequence ID" value="SNX83671.1"/>
    <property type="molecule type" value="Genomic_DNA"/>
</dbReference>
<dbReference type="InterPro" id="IPR012965">
    <property type="entry name" value="Msb1/Mug8_dom"/>
</dbReference>
<dbReference type="InterPro" id="IPR037508">
    <property type="entry name" value="Msb1/Mug8"/>
</dbReference>
<dbReference type="SUPFAM" id="SSF48350">
    <property type="entry name" value="GTPase activation domain, GAP"/>
    <property type="match status" value="1"/>
</dbReference>
<feature type="region of interest" description="Disordered" evidence="1">
    <location>
        <begin position="794"/>
        <end position="813"/>
    </location>
</feature>
<feature type="region of interest" description="Disordered" evidence="1">
    <location>
        <begin position="822"/>
        <end position="873"/>
    </location>
</feature>
<feature type="compositionally biased region" description="Polar residues" evidence="1">
    <location>
        <begin position="143"/>
        <end position="158"/>
    </location>
</feature>
<protein>
    <recommendedName>
        <fullName evidence="2">Meiotically up-regulated protein Msb1/Mug8 domain-containing protein</fullName>
    </recommendedName>
</protein>
<feature type="region of interest" description="Disordered" evidence="1">
    <location>
        <begin position="1429"/>
        <end position="1485"/>
    </location>
</feature>
<feature type="domain" description="Meiotically up-regulated protein Msb1/Mug8" evidence="2">
    <location>
        <begin position="307"/>
        <end position="577"/>
    </location>
</feature>
<feature type="region of interest" description="Disordered" evidence="1">
    <location>
        <begin position="1005"/>
        <end position="1071"/>
    </location>
</feature>
<keyword evidence="4" id="KW-1185">Reference proteome</keyword>
<dbReference type="PANTHER" id="PTHR28093">
    <property type="entry name" value="MORPHOGENESIS-RELATED PROTEIN MSB1"/>
    <property type="match status" value="1"/>
</dbReference>
<sequence length="1485" mass="160113">MPGLFSRRPKAKGTTQMGSSKGFPGAVSSADIDRLGLSSPTPSTADAHILPSVPTKDDLPAPPPKDSFPALQASLLNSSISRQTSTASQPSIQPSSRNMNESGQMQAAQRPSTISSYSNNIDKTHLNSASASTLIGARRPSPTLHTLPSNSHPGRQQLSSSVAYDASSSVIGAHTLRSGYTYGYTTEGWHAHLEAARVSTLLEACGEQIRNRGLDNPLIFSSMALDLSPTNVASLIKLFTTTSARQQRLPQPFLDEIRYANPHDLAAVIKWAFARMGRVLAVPVPVPGAKKGDVQEEMVYVQQRGFLDLEAYNAWREQERRQHYPATAFNDFLAHLGLENAKLLSSLFSLLSSTASYSLKNGMMPAKLSKHFGSLLFGLPEDETFSRTYDAYVRASNATEHLLLSYIRLQATTAALPPRLAQHVSGYPSILPAEITLPSASSKMVPITQIERNVRLYSTDLVQSACEMDLPSSCPEWSDCLTTTECLGKDPQLSDKFRKLVNLRGGAIQGRKFGRTQTANASSENEDDAVAAHGSLVSKRWDNFMTDGFAAPDSSKLTFDLNESARRNRGTKRETVQWNDFFKDGFRGEESDNLTDVLSFDNVLKADVQNWPNERDQLHAKLKRSQDKLPPFLYDTTPRLLTSPSLAGAPEGKGDNHPISRMDEMFADVWADYLLGSGWSNRDELTHRNANFVIVQYKSRPNASTVGSQSAGSSLSAPTSFRKYEGEMKEDRVDAAWFVVQEIVPAQYRADLEAVGRGGGRGKAMLRKLTMFSMRKDKEKSNVYSNGESKTVDYSDDVFRPGPGGSTKRILLSDQLKRVGSTNASRSSLKSLRSSLDKDGPRTAMFVEAGEDQESNGHAQFRSDGHQQQPSGNKLMSTFRAKSLRMVKSARRGASSAALKSHATATDELGAHTSSTVKSQAQQGDVLGDRSFTSADFETRSVATEESSETASIWSANRTPNQVQTGDRAQRQPGGGKEDVWIDILVKANGNRMVGQDAPATAIRKGSIGLPSSKAMDETAQLSVTDPEMTGASTPRTRQIPTPGSDETYEAHQSSAPRSSTPPLTASVKGMPETDHVEDLGLTRIASRSSNGEAVEPTPDASMHSDVLMRDGSLRDATPVKRVPVPVPVTNLTSPAPAIDPVAAARAALKSRKEAPPRAPSQIDTKKLVESLRAGLSPIEAVRASKEKSRSVSPSSLFKKDASLVDGVGDTSANSSATSMVSGEFGQIRLKSDGGEERKVGVRPKQYRDVFAKDPVAGRVADVASKFGGCTTAAASSSSAIPVLKGGENGKVQMDKQLPTSPVSASTNRNVQAEVGGVMEKEVFNNPSSTHGGTTGIGNAAMMMVLGDSMESARDADADVDIDEEEIYPEDAASNFDAKDAYQSSWSITDSPHRPHLVLPTDEAGEMMENLTSNKGGSGYTWRKNVVEQQNNAVDEEREGDIEGDGEGGGNGVQPTRFAQPYQPGMPLDNVLEESESVVSGSTNL</sequence>
<dbReference type="InterPro" id="IPR008936">
    <property type="entry name" value="Rho_GTPase_activation_prot"/>
</dbReference>
<feature type="region of interest" description="Disordered" evidence="1">
    <location>
        <begin position="138"/>
        <end position="159"/>
    </location>
</feature>
<evidence type="ECO:0000259" key="2">
    <source>
        <dbReference type="Pfam" id="PF08101"/>
    </source>
</evidence>
<gene>
    <name evidence="3" type="ORF">MEPE_02378</name>
</gene>
<feature type="region of interest" description="Disordered" evidence="1">
    <location>
        <begin position="910"/>
        <end position="976"/>
    </location>
</feature>
<feature type="compositionally biased region" description="Low complexity" evidence="1">
    <location>
        <begin position="825"/>
        <end position="834"/>
    </location>
</feature>
<feature type="compositionally biased region" description="Low complexity" evidence="1">
    <location>
        <begin position="940"/>
        <end position="956"/>
    </location>
</feature>
<feature type="compositionally biased region" description="Polar residues" evidence="1">
    <location>
        <begin position="1051"/>
        <end position="1064"/>
    </location>
</feature>
<evidence type="ECO:0000313" key="3">
    <source>
        <dbReference type="EMBL" id="SNX83671.1"/>
    </source>
</evidence>
<name>A0AAJ5C4G5_9BASI</name>
<feature type="region of interest" description="Disordered" evidence="1">
    <location>
        <begin position="1085"/>
        <end position="1105"/>
    </location>
</feature>
<feature type="compositionally biased region" description="Polar residues" evidence="1">
    <location>
        <begin position="912"/>
        <end position="923"/>
    </location>
</feature>
<organism evidence="3 4">
    <name type="scientific">Melanopsichium pennsylvanicum</name>
    <dbReference type="NCBI Taxonomy" id="63383"/>
    <lineage>
        <taxon>Eukaryota</taxon>
        <taxon>Fungi</taxon>
        <taxon>Dikarya</taxon>
        <taxon>Basidiomycota</taxon>
        <taxon>Ustilaginomycotina</taxon>
        <taxon>Ustilaginomycetes</taxon>
        <taxon>Ustilaginales</taxon>
        <taxon>Ustilaginaceae</taxon>
        <taxon>Melanopsichium</taxon>
    </lineage>
</organism>
<dbReference type="PANTHER" id="PTHR28093:SF1">
    <property type="entry name" value="MORPHOGENESIS-RELATED PROTEIN MSB1"/>
    <property type="match status" value="1"/>
</dbReference>
<reference evidence="3" key="1">
    <citation type="submission" date="2023-10" db="EMBL/GenBank/DDBJ databases">
        <authorList>
            <person name="Guldener U."/>
        </authorList>
    </citation>
    <scope>NUCLEOTIDE SEQUENCE</scope>
    <source>
        <strain evidence="3">Mp4</strain>
    </source>
</reference>
<accession>A0AAJ5C4G5</accession>
<comment type="caution">
    <text evidence="3">The sequence shown here is derived from an EMBL/GenBank/DDBJ whole genome shotgun (WGS) entry which is preliminary data.</text>
</comment>
<feature type="compositionally biased region" description="Acidic residues" evidence="1">
    <location>
        <begin position="1434"/>
        <end position="1446"/>
    </location>
</feature>
<dbReference type="Gene3D" id="1.10.555.10">
    <property type="entry name" value="Rho GTPase activation protein"/>
    <property type="match status" value="1"/>
</dbReference>
<feature type="compositionally biased region" description="Polar residues" evidence="1">
    <location>
        <begin position="74"/>
        <end position="120"/>
    </location>
</feature>
<feature type="region of interest" description="Disordered" evidence="1">
    <location>
        <begin position="1"/>
        <end position="120"/>
    </location>
</feature>
<dbReference type="Pfam" id="PF08101">
    <property type="entry name" value="Msb1-Mug8_dom"/>
    <property type="match status" value="1"/>
</dbReference>
<dbReference type="Proteomes" id="UP001294444">
    <property type="component" value="Unassembled WGS sequence"/>
</dbReference>
<feature type="compositionally biased region" description="Polar residues" evidence="1">
    <location>
        <begin position="1031"/>
        <end position="1042"/>
    </location>
</feature>